<keyword evidence="3" id="KW-1185">Reference proteome</keyword>
<dbReference type="OrthoDB" id="2692493at2759"/>
<organism evidence="2 3">
    <name type="scientific">Suillus discolor</name>
    <dbReference type="NCBI Taxonomy" id="1912936"/>
    <lineage>
        <taxon>Eukaryota</taxon>
        <taxon>Fungi</taxon>
        <taxon>Dikarya</taxon>
        <taxon>Basidiomycota</taxon>
        <taxon>Agaricomycotina</taxon>
        <taxon>Agaricomycetes</taxon>
        <taxon>Agaricomycetidae</taxon>
        <taxon>Boletales</taxon>
        <taxon>Suillineae</taxon>
        <taxon>Suillaceae</taxon>
        <taxon>Suillus</taxon>
    </lineage>
</organism>
<name>A0A9P7EZU2_9AGAM</name>
<dbReference type="Proteomes" id="UP000823399">
    <property type="component" value="Unassembled WGS sequence"/>
</dbReference>
<dbReference type="GeneID" id="64694829"/>
<evidence type="ECO:0000313" key="2">
    <source>
        <dbReference type="EMBL" id="KAG2097043.1"/>
    </source>
</evidence>
<reference evidence="2" key="1">
    <citation type="journal article" date="2020" name="New Phytol.">
        <title>Comparative genomics reveals dynamic genome evolution in host specialist ectomycorrhizal fungi.</title>
        <authorList>
            <person name="Lofgren L.A."/>
            <person name="Nguyen N.H."/>
            <person name="Vilgalys R."/>
            <person name="Ruytinx J."/>
            <person name="Liao H.L."/>
            <person name="Branco S."/>
            <person name="Kuo A."/>
            <person name="LaButti K."/>
            <person name="Lipzen A."/>
            <person name="Andreopoulos W."/>
            <person name="Pangilinan J."/>
            <person name="Riley R."/>
            <person name="Hundley H."/>
            <person name="Na H."/>
            <person name="Barry K."/>
            <person name="Grigoriev I.V."/>
            <person name="Stajich J.E."/>
            <person name="Kennedy P.G."/>
        </authorList>
    </citation>
    <scope>NUCLEOTIDE SEQUENCE</scope>
    <source>
        <strain evidence="2">FC423</strain>
    </source>
</reference>
<gene>
    <name evidence="2" type="ORF">F5147DRAFT_618250</name>
</gene>
<protein>
    <submittedName>
        <fullName evidence="2">Uncharacterized protein</fullName>
    </submittedName>
</protein>
<sequence>MPQASATDNAEDRRAHNDEQLPSQNNVVGPIEEEKMIVEHLVELPSVRMLDLHGRGNL</sequence>
<proteinExistence type="predicted"/>
<accession>A0A9P7EZU2</accession>
<feature type="compositionally biased region" description="Basic and acidic residues" evidence="1">
    <location>
        <begin position="10"/>
        <end position="19"/>
    </location>
</feature>
<comment type="caution">
    <text evidence="2">The sequence shown here is derived from an EMBL/GenBank/DDBJ whole genome shotgun (WGS) entry which is preliminary data.</text>
</comment>
<dbReference type="EMBL" id="JABBWM010000067">
    <property type="protein sequence ID" value="KAG2097043.1"/>
    <property type="molecule type" value="Genomic_DNA"/>
</dbReference>
<evidence type="ECO:0000256" key="1">
    <source>
        <dbReference type="SAM" id="MobiDB-lite"/>
    </source>
</evidence>
<dbReference type="RefSeq" id="XP_041288439.1">
    <property type="nucleotide sequence ID" value="XM_041432570.1"/>
</dbReference>
<feature type="region of interest" description="Disordered" evidence="1">
    <location>
        <begin position="1"/>
        <end position="28"/>
    </location>
</feature>
<dbReference type="AlphaFoldDB" id="A0A9P7EZU2"/>
<evidence type="ECO:0000313" key="3">
    <source>
        <dbReference type="Proteomes" id="UP000823399"/>
    </source>
</evidence>